<dbReference type="EMBL" id="CAJVPZ010000364">
    <property type="protein sequence ID" value="CAG8462523.1"/>
    <property type="molecule type" value="Genomic_DNA"/>
</dbReference>
<feature type="non-terminal residue" evidence="1">
    <location>
        <position position="1"/>
    </location>
</feature>
<proteinExistence type="predicted"/>
<dbReference type="OrthoDB" id="2420497at2759"/>
<dbReference type="InterPro" id="IPR043502">
    <property type="entry name" value="DNA/RNA_pol_sf"/>
</dbReference>
<evidence type="ECO:0000313" key="1">
    <source>
        <dbReference type="EMBL" id="CAG8462523.1"/>
    </source>
</evidence>
<gene>
    <name evidence="1" type="ORF">RFULGI_LOCUS746</name>
</gene>
<accession>A0A9N8VVA7</accession>
<protein>
    <submittedName>
        <fullName evidence="1">5537_t:CDS:1</fullName>
    </submittedName>
</protein>
<dbReference type="AlphaFoldDB" id="A0A9N8VVA7"/>
<keyword evidence="2" id="KW-1185">Reference proteome</keyword>
<name>A0A9N8VVA7_9GLOM</name>
<evidence type="ECO:0000313" key="2">
    <source>
        <dbReference type="Proteomes" id="UP000789396"/>
    </source>
</evidence>
<organism evidence="1 2">
    <name type="scientific">Racocetra fulgida</name>
    <dbReference type="NCBI Taxonomy" id="60492"/>
    <lineage>
        <taxon>Eukaryota</taxon>
        <taxon>Fungi</taxon>
        <taxon>Fungi incertae sedis</taxon>
        <taxon>Mucoromycota</taxon>
        <taxon>Glomeromycotina</taxon>
        <taxon>Glomeromycetes</taxon>
        <taxon>Diversisporales</taxon>
        <taxon>Gigasporaceae</taxon>
        <taxon>Racocetra</taxon>
    </lineage>
</organism>
<sequence length="108" mass="12069">ESSPAICLAESMEGLNQDDQKRSYNVGSEVTTKQQQEAYELLVKNHDVFGTDISEDGQTMGLGCTNIVQHHINTEDAVPIKQKPYRIPPDAQEILQKEILKMEKLGVI</sequence>
<dbReference type="Proteomes" id="UP000789396">
    <property type="component" value="Unassembled WGS sequence"/>
</dbReference>
<comment type="caution">
    <text evidence="1">The sequence shown here is derived from an EMBL/GenBank/DDBJ whole genome shotgun (WGS) entry which is preliminary data.</text>
</comment>
<dbReference type="Gene3D" id="3.10.10.10">
    <property type="entry name" value="HIV Type 1 Reverse Transcriptase, subunit A, domain 1"/>
    <property type="match status" value="1"/>
</dbReference>
<reference evidence="1" key="1">
    <citation type="submission" date="2021-06" db="EMBL/GenBank/DDBJ databases">
        <authorList>
            <person name="Kallberg Y."/>
            <person name="Tangrot J."/>
            <person name="Rosling A."/>
        </authorList>
    </citation>
    <scope>NUCLEOTIDE SEQUENCE</scope>
    <source>
        <strain evidence="1">IN212</strain>
    </source>
</reference>
<dbReference type="SUPFAM" id="SSF56672">
    <property type="entry name" value="DNA/RNA polymerases"/>
    <property type="match status" value="1"/>
</dbReference>